<dbReference type="SUPFAM" id="SSF55347">
    <property type="entry name" value="Glyceraldehyde-3-phosphate dehydrogenase-like, C-terminal domain"/>
    <property type="match status" value="1"/>
</dbReference>
<dbReference type="InterPro" id="IPR000683">
    <property type="entry name" value="Gfo/Idh/MocA-like_OxRdtase_N"/>
</dbReference>
<dbReference type="InterPro" id="IPR051317">
    <property type="entry name" value="Gfo/Idh/MocA_oxidoreduct"/>
</dbReference>
<dbReference type="PANTHER" id="PTHR43708:SF3">
    <property type="entry name" value="OXIDOREDUCTASE"/>
    <property type="match status" value="1"/>
</dbReference>
<dbReference type="Gene3D" id="3.40.50.720">
    <property type="entry name" value="NAD(P)-binding Rossmann-like Domain"/>
    <property type="match status" value="1"/>
</dbReference>
<feature type="domain" description="GFO/IDH/MocA-like oxidoreductase" evidence="2">
    <location>
        <begin position="144"/>
        <end position="276"/>
    </location>
</feature>
<protein>
    <submittedName>
        <fullName evidence="3">Gfo/Idh/MocA family protein</fullName>
    </submittedName>
</protein>
<dbReference type="InterPro" id="IPR055170">
    <property type="entry name" value="GFO_IDH_MocA-like_dom"/>
</dbReference>
<evidence type="ECO:0000313" key="3">
    <source>
        <dbReference type="EMBL" id="MFB9993895.1"/>
    </source>
</evidence>
<reference evidence="3 4" key="1">
    <citation type="submission" date="2024-09" db="EMBL/GenBank/DDBJ databases">
        <authorList>
            <person name="Sun Q."/>
            <person name="Mori K."/>
        </authorList>
    </citation>
    <scope>NUCLEOTIDE SEQUENCE [LARGE SCALE GENOMIC DNA]</scope>
    <source>
        <strain evidence="3 4">JCM 13503</strain>
    </source>
</reference>
<keyword evidence="4" id="KW-1185">Reference proteome</keyword>
<dbReference type="Pfam" id="PF22725">
    <property type="entry name" value="GFO_IDH_MocA_C3"/>
    <property type="match status" value="1"/>
</dbReference>
<accession>A0ABV6B2H1</accession>
<evidence type="ECO:0000313" key="4">
    <source>
        <dbReference type="Proteomes" id="UP001589733"/>
    </source>
</evidence>
<feature type="domain" description="Gfo/Idh/MocA-like oxidoreductase N-terminal" evidence="1">
    <location>
        <begin position="4"/>
        <end position="136"/>
    </location>
</feature>
<evidence type="ECO:0000259" key="1">
    <source>
        <dbReference type="Pfam" id="PF01408"/>
    </source>
</evidence>
<comment type="caution">
    <text evidence="3">The sequence shown here is derived from an EMBL/GenBank/DDBJ whole genome shotgun (WGS) entry which is preliminary data.</text>
</comment>
<name>A0ABV6B2H1_9DEIO</name>
<proteinExistence type="predicted"/>
<dbReference type="PANTHER" id="PTHR43708">
    <property type="entry name" value="CONSERVED EXPRESSED OXIDOREDUCTASE (EUROFUNG)"/>
    <property type="match status" value="1"/>
</dbReference>
<gene>
    <name evidence="3" type="ORF">ACFFLM_18230</name>
</gene>
<evidence type="ECO:0000259" key="2">
    <source>
        <dbReference type="Pfam" id="PF22725"/>
    </source>
</evidence>
<dbReference type="RefSeq" id="WP_380013625.1">
    <property type="nucleotide sequence ID" value="NZ_JBHLYR010000058.1"/>
</dbReference>
<dbReference type="Proteomes" id="UP001589733">
    <property type="component" value="Unassembled WGS sequence"/>
</dbReference>
<organism evidence="3 4">
    <name type="scientific">Deinococcus oregonensis</name>
    <dbReference type="NCBI Taxonomy" id="1805970"/>
    <lineage>
        <taxon>Bacteria</taxon>
        <taxon>Thermotogati</taxon>
        <taxon>Deinococcota</taxon>
        <taxon>Deinococci</taxon>
        <taxon>Deinococcales</taxon>
        <taxon>Deinococcaceae</taxon>
        <taxon>Deinococcus</taxon>
    </lineage>
</organism>
<dbReference type="Gene3D" id="3.30.360.10">
    <property type="entry name" value="Dihydrodipicolinate Reductase, domain 2"/>
    <property type="match status" value="1"/>
</dbReference>
<dbReference type="EMBL" id="JBHLYR010000058">
    <property type="protein sequence ID" value="MFB9993895.1"/>
    <property type="molecule type" value="Genomic_DNA"/>
</dbReference>
<dbReference type="InterPro" id="IPR036291">
    <property type="entry name" value="NAD(P)-bd_dom_sf"/>
</dbReference>
<sequence>MTRLRWGMVGGGPGAFIGAVHRRATGLTEQYELVAGAFSGDAERSRAFGQTLGIAADRSYGSWEAMLEGELALPEHLRIQGVSIVTPNHMHYPVARAFAQASIPVVCDKPLVHTSEQAADLLRIVAGTGSLFAVTYNYTGYPMVRQARDLVRGGVLGEVRKVQVLYNQGWLSTRLEGQGNPQADWRTDPRRSGIAGAMGDIGSHAENLIATVTGLTLEAVCADLTTFVPGRALDDDASLLLRFQGGARGLLAVSQIACGLENDLSLQVFGTRGSLRWQQETPNHLDVFPLEGPQQRWTRGNSALSPSAQAASHVPSGHPEGFTEAFANLYRGVAETLLAQQEGRTPDPQIAQFPTLEDGARGVHFIEKTVESASSTQKWTHARWEGN</sequence>
<dbReference type="SUPFAM" id="SSF51735">
    <property type="entry name" value="NAD(P)-binding Rossmann-fold domains"/>
    <property type="match status" value="1"/>
</dbReference>
<dbReference type="Pfam" id="PF01408">
    <property type="entry name" value="GFO_IDH_MocA"/>
    <property type="match status" value="1"/>
</dbReference>